<comment type="function">
    <text evidence="7">F(1)F(0) ATP synthase produces ATP from ADP in the presence of a proton or sodium gradient. F-type ATPases consist of two structural domains, F(1) containing the extramembraneous catalytic core and F(0) containing the membrane proton channel, linked together by a central stalk and a peripheral stalk. During catalysis, ATP synthesis in the catalytic domain of F(1) is coupled via a rotary mechanism of the central stalk subunits to proton translocation.</text>
</comment>
<dbReference type="InterPro" id="IPR026015">
    <property type="entry name" value="ATP_synth_OSCP/delta_N_sf"/>
</dbReference>
<dbReference type="NCBIfam" id="TIGR01145">
    <property type="entry name" value="ATP_synt_delta"/>
    <property type="match status" value="1"/>
</dbReference>
<keyword evidence="3 7" id="KW-0375">Hydrogen ion transport</keyword>
<name>A0A9D1T6C8_9FIRM</name>
<dbReference type="PANTHER" id="PTHR11910">
    <property type="entry name" value="ATP SYNTHASE DELTA CHAIN"/>
    <property type="match status" value="1"/>
</dbReference>
<evidence type="ECO:0000313" key="8">
    <source>
        <dbReference type="EMBL" id="HIV13242.1"/>
    </source>
</evidence>
<reference evidence="8" key="1">
    <citation type="submission" date="2020-10" db="EMBL/GenBank/DDBJ databases">
        <authorList>
            <person name="Gilroy R."/>
        </authorList>
    </citation>
    <scope>NUCLEOTIDE SEQUENCE</scope>
    <source>
        <strain evidence="8">ChiBcec2-4451</strain>
    </source>
</reference>
<dbReference type="InterPro" id="IPR000711">
    <property type="entry name" value="ATPase_OSCP/dsu"/>
</dbReference>
<gene>
    <name evidence="7 8" type="primary">atpH</name>
    <name evidence="8" type="ORF">IAA63_08920</name>
</gene>
<keyword evidence="7" id="KW-1003">Cell membrane</keyword>
<dbReference type="GO" id="GO:0045259">
    <property type="term" value="C:proton-transporting ATP synthase complex"/>
    <property type="evidence" value="ECO:0007669"/>
    <property type="project" value="UniProtKB-KW"/>
</dbReference>
<comment type="caution">
    <text evidence="8">The sequence shown here is derived from an EMBL/GenBank/DDBJ whole genome shotgun (WGS) entry which is preliminary data.</text>
</comment>
<dbReference type="Proteomes" id="UP000886723">
    <property type="component" value="Unassembled WGS sequence"/>
</dbReference>
<sequence>MTQTGVNSNYGRVLYGLGISPEDIRDMESCFAGVPGLGKLLDNPAVSRKAKHRVIERIFPESLHPFMKTVSDHRRAEQIPGILEAYRGYDRQARGIWAADLYCVSAPDPEQYEQLKEFVKRECGAGEVELTVKKRPELIGGFVLRVGDREYDWSLRGRIRQLEQSLVRR</sequence>
<keyword evidence="6 7" id="KW-0066">ATP synthesis</keyword>
<comment type="subcellular location">
    <subcellularLocation>
        <location evidence="7">Cell membrane</location>
        <topology evidence="7">Peripheral membrane protein</topology>
    </subcellularLocation>
    <subcellularLocation>
        <location evidence="1">Membrane</location>
    </subcellularLocation>
</comment>
<dbReference type="Gene3D" id="1.10.520.20">
    <property type="entry name" value="N-terminal domain of the delta subunit of the F1F0-ATP synthase"/>
    <property type="match status" value="1"/>
</dbReference>
<accession>A0A9D1T6C8</accession>
<dbReference type="AlphaFoldDB" id="A0A9D1T6C8"/>
<evidence type="ECO:0000256" key="1">
    <source>
        <dbReference type="ARBA" id="ARBA00004370"/>
    </source>
</evidence>
<evidence type="ECO:0000256" key="5">
    <source>
        <dbReference type="ARBA" id="ARBA00023136"/>
    </source>
</evidence>
<evidence type="ECO:0000256" key="4">
    <source>
        <dbReference type="ARBA" id="ARBA00023065"/>
    </source>
</evidence>
<evidence type="ECO:0000313" key="9">
    <source>
        <dbReference type="Proteomes" id="UP000886723"/>
    </source>
</evidence>
<comment type="function">
    <text evidence="7">This protein is part of the stalk that links CF(0) to CF(1). It either transmits conformational changes from CF(0) to CF(1) or is implicated in proton conduction.</text>
</comment>
<proteinExistence type="inferred from homology"/>
<organism evidence="8 9">
    <name type="scientific">Candidatus Pullilachnospira stercoravium</name>
    <dbReference type="NCBI Taxonomy" id="2840913"/>
    <lineage>
        <taxon>Bacteria</taxon>
        <taxon>Bacillati</taxon>
        <taxon>Bacillota</taxon>
        <taxon>Clostridia</taxon>
        <taxon>Lachnospirales</taxon>
        <taxon>Lachnospiraceae</taxon>
        <taxon>Lachnospiraceae incertae sedis</taxon>
        <taxon>Candidatus Pullilachnospira</taxon>
    </lineage>
</organism>
<dbReference type="GO" id="GO:0005886">
    <property type="term" value="C:plasma membrane"/>
    <property type="evidence" value="ECO:0007669"/>
    <property type="project" value="UniProtKB-SubCell"/>
</dbReference>
<dbReference type="EMBL" id="DVON01000186">
    <property type="protein sequence ID" value="HIV13242.1"/>
    <property type="molecule type" value="Genomic_DNA"/>
</dbReference>
<evidence type="ECO:0000256" key="2">
    <source>
        <dbReference type="ARBA" id="ARBA00022448"/>
    </source>
</evidence>
<evidence type="ECO:0000256" key="7">
    <source>
        <dbReference type="HAMAP-Rule" id="MF_01416"/>
    </source>
</evidence>
<reference evidence="8" key="2">
    <citation type="journal article" date="2021" name="PeerJ">
        <title>Extensive microbial diversity within the chicken gut microbiome revealed by metagenomics and culture.</title>
        <authorList>
            <person name="Gilroy R."/>
            <person name="Ravi A."/>
            <person name="Getino M."/>
            <person name="Pursley I."/>
            <person name="Horton D.L."/>
            <person name="Alikhan N.F."/>
            <person name="Baker D."/>
            <person name="Gharbi K."/>
            <person name="Hall N."/>
            <person name="Watson M."/>
            <person name="Adriaenssens E.M."/>
            <person name="Foster-Nyarko E."/>
            <person name="Jarju S."/>
            <person name="Secka A."/>
            <person name="Antonio M."/>
            <person name="Oren A."/>
            <person name="Chaudhuri R.R."/>
            <person name="La Ragione R."/>
            <person name="Hildebrand F."/>
            <person name="Pallen M.J."/>
        </authorList>
    </citation>
    <scope>NUCLEOTIDE SEQUENCE</scope>
    <source>
        <strain evidence="8">ChiBcec2-4451</strain>
    </source>
</reference>
<dbReference type="PRINTS" id="PR00125">
    <property type="entry name" value="ATPASEDELTA"/>
</dbReference>
<keyword evidence="2 7" id="KW-0813">Transport</keyword>
<protein>
    <recommendedName>
        <fullName evidence="7">ATP synthase subunit delta</fullName>
    </recommendedName>
    <alternativeName>
        <fullName evidence="7">ATP synthase F(1) sector subunit delta</fullName>
    </alternativeName>
    <alternativeName>
        <fullName evidence="7">F-type ATPase subunit delta</fullName>
        <shortName evidence="7">F-ATPase subunit delta</shortName>
    </alternativeName>
</protein>
<evidence type="ECO:0000256" key="6">
    <source>
        <dbReference type="ARBA" id="ARBA00023310"/>
    </source>
</evidence>
<keyword evidence="4 7" id="KW-0406">Ion transport</keyword>
<comment type="similarity">
    <text evidence="7">Belongs to the ATPase delta chain family.</text>
</comment>
<keyword evidence="5 7" id="KW-0472">Membrane</keyword>
<dbReference type="HAMAP" id="MF_01416">
    <property type="entry name" value="ATP_synth_delta_bact"/>
    <property type="match status" value="1"/>
</dbReference>
<dbReference type="Pfam" id="PF00213">
    <property type="entry name" value="OSCP"/>
    <property type="match status" value="1"/>
</dbReference>
<evidence type="ECO:0000256" key="3">
    <source>
        <dbReference type="ARBA" id="ARBA00022781"/>
    </source>
</evidence>
<keyword evidence="7" id="KW-0139">CF(1)</keyword>
<dbReference type="SUPFAM" id="SSF47928">
    <property type="entry name" value="N-terminal domain of the delta subunit of the F1F0-ATP synthase"/>
    <property type="match status" value="1"/>
</dbReference>
<dbReference type="GO" id="GO:0046933">
    <property type="term" value="F:proton-transporting ATP synthase activity, rotational mechanism"/>
    <property type="evidence" value="ECO:0007669"/>
    <property type="project" value="UniProtKB-UniRule"/>
</dbReference>